<evidence type="ECO:0000256" key="4">
    <source>
        <dbReference type="ARBA" id="ARBA00022432"/>
    </source>
</evidence>
<evidence type="ECO:0000256" key="6">
    <source>
        <dbReference type="ARBA" id="ARBA00029321"/>
    </source>
</evidence>
<protein>
    <recommendedName>
        <fullName evidence="3">glucose-6-phosphate isomerase</fullName>
        <ecNumber evidence="3">5.3.1.9</ecNumber>
    </recommendedName>
</protein>
<feature type="domain" description="Glucose-6-phosphate isomerase prokaryote" evidence="7">
    <location>
        <begin position="18"/>
        <end position="179"/>
    </location>
</feature>
<dbReference type="InterPro" id="IPR011051">
    <property type="entry name" value="RmlC_Cupin_sf"/>
</dbReference>
<dbReference type="GO" id="GO:0004347">
    <property type="term" value="F:glucose-6-phosphate isomerase activity"/>
    <property type="evidence" value="ECO:0007669"/>
    <property type="project" value="UniProtKB-EC"/>
</dbReference>
<evidence type="ECO:0000256" key="5">
    <source>
        <dbReference type="ARBA" id="ARBA00023152"/>
    </source>
</evidence>
<proteinExistence type="inferred from homology"/>
<reference evidence="9" key="1">
    <citation type="submission" date="2017-09" db="EMBL/GenBank/DDBJ databases">
        <title>Depth-based differentiation of microbial function through sediment-hosted aquifers and enrichment of novel symbionts in the deep terrestrial subsurface.</title>
        <authorList>
            <person name="Probst A.J."/>
            <person name="Ladd B."/>
            <person name="Jarett J.K."/>
            <person name="Geller-Mcgrath D.E."/>
            <person name="Sieber C.M.K."/>
            <person name="Emerson J.B."/>
            <person name="Anantharaman K."/>
            <person name="Thomas B.C."/>
            <person name="Malmstrom R."/>
            <person name="Stieglmeier M."/>
            <person name="Klingl A."/>
            <person name="Woyke T."/>
            <person name="Ryan C.M."/>
            <person name="Banfield J.F."/>
        </authorList>
    </citation>
    <scope>NUCLEOTIDE SEQUENCE [LARGE SCALE GENOMIC DNA]</scope>
</reference>
<comment type="pathway">
    <text evidence="1">Carbohydrate degradation; glycolysis; D-glyceraldehyde 3-phosphate and glycerone phosphate from D-glucose: step 2/4.</text>
</comment>
<dbReference type="Pfam" id="PF06560">
    <property type="entry name" value="GPI"/>
    <property type="match status" value="1"/>
</dbReference>
<name>A0A2H0WLI4_9BACT</name>
<dbReference type="InterPro" id="IPR010551">
    <property type="entry name" value="G6P_isomerase_prok"/>
</dbReference>
<accession>A0A2H0WLI4</accession>
<evidence type="ECO:0000256" key="2">
    <source>
        <dbReference type="ARBA" id="ARBA00006542"/>
    </source>
</evidence>
<dbReference type="GO" id="GO:0006096">
    <property type="term" value="P:glycolytic process"/>
    <property type="evidence" value="ECO:0007669"/>
    <property type="project" value="UniProtKB-UniPathway"/>
</dbReference>
<dbReference type="CDD" id="cd02218">
    <property type="entry name" value="cupin_PGI"/>
    <property type="match status" value="1"/>
</dbReference>
<gene>
    <name evidence="8" type="ORF">COT67_01290</name>
</gene>
<dbReference type="Proteomes" id="UP000230353">
    <property type="component" value="Unassembled WGS sequence"/>
</dbReference>
<evidence type="ECO:0000313" key="8">
    <source>
        <dbReference type="EMBL" id="PIS13521.1"/>
    </source>
</evidence>
<dbReference type="Gene3D" id="2.60.120.10">
    <property type="entry name" value="Jelly Rolls"/>
    <property type="match status" value="1"/>
</dbReference>
<dbReference type="SUPFAM" id="SSF51182">
    <property type="entry name" value="RmlC-like cupins"/>
    <property type="match status" value="1"/>
</dbReference>
<keyword evidence="5" id="KW-0324">Glycolysis</keyword>
<evidence type="ECO:0000256" key="1">
    <source>
        <dbReference type="ARBA" id="ARBA00004926"/>
    </source>
</evidence>
<keyword evidence="4" id="KW-0312">Gluconeogenesis</keyword>
<evidence type="ECO:0000259" key="7">
    <source>
        <dbReference type="Pfam" id="PF06560"/>
    </source>
</evidence>
<dbReference type="UniPathway" id="UPA00109">
    <property type="reaction ID" value="UER00181"/>
</dbReference>
<evidence type="ECO:0000256" key="3">
    <source>
        <dbReference type="ARBA" id="ARBA00011952"/>
    </source>
</evidence>
<comment type="similarity">
    <text evidence="2">Belongs to the archaeal-type GPI family.</text>
</comment>
<organism evidence="8 9">
    <name type="scientific">Candidatus Tagabacteria bacterium CG09_land_8_20_14_0_10_41_14</name>
    <dbReference type="NCBI Taxonomy" id="1975021"/>
    <lineage>
        <taxon>Bacteria</taxon>
        <taxon>Candidatus Tagaibacteriota</taxon>
    </lineage>
</organism>
<sequence length="230" mass="27061">MENFQKLKLKKKPQPRTLEEMKPVLKNPEITEKIGSDKIIYDVFREVKFKNPLRYDITFIYPVMLGDELPKTFGHCHKNLEIMEVVSGEVLWFLQKHDKNPKVIKEAYLIHAKKGEKVIFPSDFGTISINPTTKETVLSNWMNSETQSNYEFNKQLAGGCYYFLDGGKLEKNQNYEKVPELIRLKPKELPEFGITFKKQLINYPIKNLKFLIDTKKYENILTIEKCYTKI</sequence>
<evidence type="ECO:0000313" key="9">
    <source>
        <dbReference type="Proteomes" id="UP000230353"/>
    </source>
</evidence>
<dbReference type="EC" id="5.3.1.9" evidence="3"/>
<dbReference type="EMBL" id="PEZL01000018">
    <property type="protein sequence ID" value="PIS13521.1"/>
    <property type="molecule type" value="Genomic_DNA"/>
</dbReference>
<comment type="caution">
    <text evidence="8">The sequence shown here is derived from an EMBL/GenBank/DDBJ whole genome shotgun (WGS) entry which is preliminary data.</text>
</comment>
<comment type="catalytic activity">
    <reaction evidence="6">
        <text>alpha-D-glucose 6-phosphate = beta-D-fructose 6-phosphate</text>
        <dbReference type="Rhea" id="RHEA:11816"/>
        <dbReference type="ChEBI" id="CHEBI:57634"/>
        <dbReference type="ChEBI" id="CHEBI:58225"/>
        <dbReference type="EC" id="5.3.1.9"/>
    </reaction>
</comment>
<dbReference type="GO" id="GO:0005737">
    <property type="term" value="C:cytoplasm"/>
    <property type="evidence" value="ECO:0007669"/>
    <property type="project" value="InterPro"/>
</dbReference>
<dbReference type="GO" id="GO:0006094">
    <property type="term" value="P:gluconeogenesis"/>
    <property type="evidence" value="ECO:0007669"/>
    <property type="project" value="UniProtKB-KW"/>
</dbReference>
<dbReference type="AlphaFoldDB" id="A0A2H0WLI4"/>
<dbReference type="InterPro" id="IPR014710">
    <property type="entry name" value="RmlC-like_jellyroll"/>
</dbReference>